<evidence type="ECO:0000256" key="3">
    <source>
        <dbReference type="ARBA" id="ARBA00022692"/>
    </source>
</evidence>
<dbReference type="PROSITE" id="PS50893">
    <property type="entry name" value="ABC_TRANSPORTER_2"/>
    <property type="match status" value="1"/>
</dbReference>
<keyword evidence="12" id="KW-1185">Reference proteome</keyword>
<gene>
    <name evidence="11" type="ORF">Rsub_02038</name>
</gene>
<feature type="region of interest" description="Disordered" evidence="8">
    <location>
        <begin position="505"/>
        <end position="545"/>
    </location>
</feature>
<dbReference type="GO" id="GO:0042626">
    <property type="term" value="F:ATPase-coupled transmembrane transporter activity"/>
    <property type="evidence" value="ECO:0007669"/>
    <property type="project" value="TreeGrafter"/>
</dbReference>
<comment type="caution">
    <text evidence="11">The sequence shown here is derived from an EMBL/GenBank/DDBJ whole genome shotgun (WGS) entry which is preliminary data.</text>
</comment>
<feature type="region of interest" description="Disordered" evidence="8">
    <location>
        <begin position="122"/>
        <end position="177"/>
    </location>
</feature>
<evidence type="ECO:0000256" key="8">
    <source>
        <dbReference type="SAM" id="MobiDB-lite"/>
    </source>
</evidence>
<dbReference type="PROSITE" id="PS51257">
    <property type="entry name" value="PROKAR_LIPOPROTEIN"/>
    <property type="match status" value="1"/>
</dbReference>
<feature type="transmembrane region" description="Helical" evidence="9">
    <location>
        <begin position="610"/>
        <end position="630"/>
    </location>
</feature>
<feature type="transmembrane region" description="Helical" evidence="9">
    <location>
        <begin position="698"/>
        <end position="725"/>
    </location>
</feature>
<reference evidence="11 12" key="1">
    <citation type="journal article" date="2018" name="Sci. Rep.">
        <title>Raphidocelis subcapitata (=Pseudokirchneriella subcapitata) provides an insight into genome evolution and environmental adaptations in the Sphaeropleales.</title>
        <authorList>
            <person name="Suzuki S."/>
            <person name="Yamaguchi H."/>
            <person name="Nakajima N."/>
            <person name="Kawachi M."/>
        </authorList>
    </citation>
    <scope>NUCLEOTIDE SEQUENCE [LARGE SCALE GENOMIC DNA]</scope>
    <source>
        <strain evidence="11 12">NIES-35</strain>
    </source>
</reference>
<dbReference type="SUPFAM" id="SSF52540">
    <property type="entry name" value="P-loop containing nucleoside triphosphate hydrolases"/>
    <property type="match status" value="1"/>
</dbReference>
<evidence type="ECO:0000256" key="1">
    <source>
        <dbReference type="ARBA" id="ARBA00004141"/>
    </source>
</evidence>
<evidence type="ECO:0000256" key="7">
    <source>
        <dbReference type="ARBA" id="ARBA00023136"/>
    </source>
</evidence>
<feature type="compositionally biased region" description="Low complexity" evidence="8">
    <location>
        <begin position="163"/>
        <end position="175"/>
    </location>
</feature>
<dbReference type="EMBL" id="BDRX01000010">
    <property type="protein sequence ID" value="GBF89466.1"/>
    <property type="molecule type" value="Genomic_DNA"/>
</dbReference>
<evidence type="ECO:0000256" key="4">
    <source>
        <dbReference type="ARBA" id="ARBA00022741"/>
    </source>
</evidence>
<evidence type="ECO:0000313" key="12">
    <source>
        <dbReference type="Proteomes" id="UP000247498"/>
    </source>
</evidence>
<feature type="domain" description="ABC transporter" evidence="10">
    <location>
        <begin position="185"/>
        <end position="449"/>
    </location>
</feature>
<evidence type="ECO:0000313" key="11">
    <source>
        <dbReference type="EMBL" id="GBF89466.1"/>
    </source>
</evidence>
<feature type="compositionally biased region" description="Low complexity" evidence="8">
    <location>
        <begin position="519"/>
        <end position="540"/>
    </location>
</feature>
<feature type="transmembrane region" description="Helical" evidence="9">
    <location>
        <begin position="856"/>
        <end position="882"/>
    </location>
</feature>
<feature type="transmembrane region" description="Helical" evidence="9">
    <location>
        <begin position="745"/>
        <end position="764"/>
    </location>
</feature>
<name>A0A2V0NPE4_9CHLO</name>
<feature type="compositionally biased region" description="Low complexity" evidence="8">
    <location>
        <begin position="126"/>
        <end position="142"/>
    </location>
</feature>
<dbReference type="GO" id="GO:0016887">
    <property type="term" value="F:ATP hydrolysis activity"/>
    <property type="evidence" value="ECO:0007669"/>
    <property type="project" value="InterPro"/>
</dbReference>
<dbReference type="InterPro" id="IPR050352">
    <property type="entry name" value="ABCG_transporters"/>
</dbReference>
<comment type="subcellular location">
    <subcellularLocation>
        <location evidence="1">Membrane</location>
        <topology evidence="1">Multi-pass membrane protein</topology>
    </subcellularLocation>
</comment>
<sequence>MEPRGGATAQLALWLVPFLAAHALAGCFVLQTLLLARPDLRAALQRLLGKLPGCAGRRPPRRGGGQLGGAAACEERHVAAAPRGAVGGATPGAKGTSAQGQQQQQQQQQCVVLVTEAGEAAEDDAASGAAWHPAGSSPTSSCSGGGGGGGGGTSREGAGEGASPGASHAAPPRAARPGRRAAVALRWEGVGVGVRAASGCKWVLRDAWGEASAGEMQALLGPSGAGKSTLLDVLAGRRRLSAGRVIVAATAGAAAGVAAAPAAGRGGGGSTGGGGAAVGLVPQHDAFPPTLTAGEVVRFYESLLPPAAGGPGGARGRAVGALAAMGLGAAEGTLVGGALPGGIVLPGLSGGERKRLAIAVGLAAAPRVLLLDEPTSGLDSSSARGVLEHVRRSAAAGGRAVLASVHQPAPPLWELFDSATLLADGRQLYCGPAAGLAPWLAAAFCRPYDPAAHGLPPDFALTIASTAFGGGGGGGAGGGGAGGGGAATAAELAAAADTFRALQQQVEGHEGRDEPPPRGADAAAQPAAGLAPPLHQPLQPRSRRARAAASLRASARQLGPLLRRELTLITRNPADAAGRALTFVWVAAAVGLVAYSLPAAASGLRARLGILFSSLSFLLLFPMLATSLVAGDKASFVRDRGAFGVAPYYAAKARGAGGWGFGGWGWLQVAATTPLGAQSAAAFHLVVYGLSGLRHGAAAAAASCAMSVGVFLVAAQALHLAVLVAPHQDSAFMLSIGSGGLGLRGWGWCALQMVFSGFFVEFHSMRFPWLSQLRHLSALHFALDGSATVEFGGRSFPCDDPMPSGAARLLSGLASASPAATGAAAAAAAAAAVGGPGACAVEGRLLLDYFGFGRRGVAGCLGALLAYLSVLHVLSFAALLALSRRRR</sequence>
<proteinExistence type="predicted"/>
<dbReference type="GO" id="GO:0016020">
    <property type="term" value="C:membrane"/>
    <property type="evidence" value="ECO:0007669"/>
    <property type="project" value="UniProtKB-SubCell"/>
</dbReference>
<accession>A0A2V0NPE4</accession>
<feature type="compositionally biased region" description="Gly residues" evidence="8">
    <location>
        <begin position="143"/>
        <end position="162"/>
    </location>
</feature>
<evidence type="ECO:0000256" key="5">
    <source>
        <dbReference type="ARBA" id="ARBA00022840"/>
    </source>
</evidence>
<evidence type="ECO:0000256" key="6">
    <source>
        <dbReference type="ARBA" id="ARBA00022989"/>
    </source>
</evidence>
<feature type="transmembrane region" description="Helical" evidence="9">
    <location>
        <begin position="812"/>
        <end position="836"/>
    </location>
</feature>
<dbReference type="Gene3D" id="3.40.50.300">
    <property type="entry name" value="P-loop containing nucleotide triphosphate hydrolases"/>
    <property type="match status" value="1"/>
</dbReference>
<dbReference type="Proteomes" id="UP000247498">
    <property type="component" value="Unassembled WGS sequence"/>
</dbReference>
<dbReference type="InParanoid" id="A0A2V0NPE4"/>
<keyword evidence="2" id="KW-0813">Transport</keyword>
<evidence type="ECO:0000259" key="10">
    <source>
        <dbReference type="PROSITE" id="PS50893"/>
    </source>
</evidence>
<dbReference type="Pfam" id="PF00005">
    <property type="entry name" value="ABC_tran"/>
    <property type="match status" value="1"/>
</dbReference>
<keyword evidence="7 9" id="KW-0472">Membrane</keyword>
<feature type="compositionally biased region" description="Basic and acidic residues" evidence="8">
    <location>
        <begin position="507"/>
        <end position="516"/>
    </location>
</feature>
<dbReference type="PROSITE" id="PS00211">
    <property type="entry name" value="ABC_TRANSPORTER_1"/>
    <property type="match status" value="1"/>
</dbReference>
<evidence type="ECO:0000256" key="9">
    <source>
        <dbReference type="SAM" id="Phobius"/>
    </source>
</evidence>
<keyword evidence="4" id="KW-0547">Nucleotide-binding</keyword>
<dbReference type="SMART" id="SM00382">
    <property type="entry name" value="AAA"/>
    <property type="match status" value="1"/>
</dbReference>
<dbReference type="InterPro" id="IPR003439">
    <property type="entry name" value="ABC_transporter-like_ATP-bd"/>
</dbReference>
<dbReference type="PANTHER" id="PTHR48041">
    <property type="entry name" value="ABC TRANSPORTER G FAMILY MEMBER 28"/>
    <property type="match status" value="1"/>
</dbReference>
<dbReference type="InterPro" id="IPR027417">
    <property type="entry name" value="P-loop_NTPase"/>
</dbReference>
<keyword evidence="6 9" id="KW-1133">Transmembrane helix</keyword>
<feature type="transmembrane region" description="Helical" evidence="9">
    <location>
        <begin position="12"/>
        <end position="36"/>
    </location>
</feature>
<evidence type="ECO:0000256" key="2">
    <source>
        <dbReference type="ARBA" id="ARBA00022448"/>
    </source>
</evidence>
<dbReference type="OrthoDB" id="66620at2759"/>
<feature type="transmembrane region" description="Helical" evidence="9">
    <location>
        <begin position="580"/>
        <end position="598"/>
    </location>
</feature>
<keyword evidence="3 9" id="KW-0812">Transmembrane</keyword>
<dbReference type="PANTHER" id="PTHR48041:SF139">
    <property type="entry name" value="PROTEIN SCARLET"/>
    <property type="match status" value="1"/>
</dbReference>
<dbReference type="GO" id="GO:0005524">
    <property type="term" value="F:ATP binding"/>
    <property type="evidence" value="ECO:0007669"/>
    <property type="project" value="UniProtKB-KW"/>
</dbReference>
<dbReference type="InterPro" id="IPR003593">
    <property type="entry name" value="AAA+_ATPase"/>
</dbReference>
<organism evidence="11 12">
    <name type="scientific">Raphidocelis subcapitata</name>
    <dbReference type="NCBI Taxonomy" id="307507"/>
    <lineage>
        <taxon>Eukaryota</taxon>
        <taxon>Viridiplantae</taxon>
        <taxon>Chlorophyta</taxon>
        <taxon>core chlorophytes</taxon>
        <taxon>Chlorophyceae</taxon>
        <taxon>CS clade</taxon>
        <taxon>Sphaeropleales</taxon>
        <taxon>Selenastraceae</taxon>
        <taxon>Raphidocelis</taxon>
    </lineage>
</organism>
<protein>
    <recommendedName>
        <fullName evidence="10">ABC transporter domain-containing protein</fullName>
    </recommendedName>
</protein>
<dbReference type="AlphaFoldDB" id="A0A2V0NPE4"/>
<dbReference type="InterPro" id="IPR017871">
    <property type="entry name" value="ABC_transporter-like_CS"/>
</dbReference>
<keyword evidence="5" id="KW-0067">ATP-binding</keyword>